<organism evidence="13 14">
    <name type="scientific">Falseniella ignava</name>
    <dbReference type="NCBI Taxonomy" id="137730"/>
    <lineage>
        <taxon>Bacteria</taxon>
        <taxon>Bacillati</taxon>
        <taxon>Bacillota</taxon>
        <taxon>Bacilli</taxon>
        <taxon>Lactobacillales</taxon>
        <taxon>Aerococcaceae</taxon>
        <taxon>Falseniella</taxon>
    </lineage>
</organism>
<dbReference type="InterPro" id="IPR008271">
    <property type="entry name" value="Ser/Thr_kinase_AS"/>
</dbReference>
<dbReference type="SUPFAM" id="SSF56112">
    <property type="entry name" value="Protein kinase-like (PK-like)"/>
    <property type="match status" value="1"/>
</dbReference>
<evidence type="ECO:0000259" key="12">
    <source>
        <dbReference type="PROSITE" id="PS51178"/>
    </source>
</evidence>
<evidence type="ECO:0000313" key="13">
    <source>
        <dbReference type="EMBL" id="PKY90399.1"/>
    </source>
</evidence>
<evidence type="ECO:0000256" key="2">
    <source>
        <dbReference type="ARBA" id="ARBA00022527"/>
    </source>
</evidence>
<gene>
    <name evidence="13" type="ORF">CYJ57_01880</name>
</gene>
<dbReference type="RefSeq" id="WP_006701137.1">
    <property type="nucleotide sequence ID" value="NZ_PKHE01000003.1"/>
</dbReference>
<dbReference type="Proteomes" id="UP000234384">
    <property type="component" value="Unassembled WGS sequence"/>
</dbReference>
<evidence type="ECO:0000256" key="10">
    <source>
        <dbReference type="SAM" id="Phobius"/>
    </source>
</evidence>
<dbReference type="PROSITE" id="PS50011">
    <property type="entry name" value="PROTEIN_KINASE_DOM"/>
    <property type="match status" value="1"/>
</dbReference>
<keyword evidence="10" id="KW-0472">Membrane</keyword>
<dbReference type="OrthoDB" id="9788659at2"/>
<sequence length="668" mass="74945">MIEIHSKLSGRYIITKPIGSGGMANVYLARDLILDRDVAVKVLKYDFQDNQEAIQRFQREAIAASQLLHHNIVEVYDVDEEQGQQYIVMEYVKGTDLKNFIRERSPLSLELAVNIMSQILSGIEVAHKHGIIHRDIKPQNILITDDNEVKITDFGIAIALSDTSLTQTNTLLGSVHYLSPEQARGSSATVKSDIYAIGAVLYELITGEVPFDGESAVSIALKHFQEDFPRIRDKMDYVPQSLENVILRATAKDPAKRYNSVHEMLMDLSTSLSVIRMNESPFDPDRNLADPESLVITPIRPVRDAEMALNQAEKEKEVVPEEESIVNYDEIPEPKPPKFRRWMIRFASVVLALVVLFGLYTVVSSQLGSTTVPNLAELSLEEAKDKLAKENLMLGEVKQDWDHEIPSGYVIGTDPKAKTSVKKNTAIDLIVSSGREQVELGDYIGQNYEQVRQKLIQAGFIVERHDLYTNNQEEADVILAQSIQAGSRVVPEATSITLTVGSYSQSSVMQEFYNLSLKMVENFADNYGLNVEVDYQYHDFIPKDQVIRQSPNSGTPLQPGDTISVVVSLGQEETEIVPVRIPISIEYVPRYSESDLNQSHPLANVIEVFIGDSKNNINQVAEKFEIKESKEIQITLYIPSNGVGQYRIMRDGDVVEESPEVYPQEPSE</sequence>
<comment type="catalytic activity">
    <reaction evidence="8">
        <text>L-seryl-[protein] + ATP = O-phospho-L-seryl-[protein] + ADP + H(+)</text>
        <dbReference type="Rhea" id="RHEA:17989"/>
        <dbReference type="Rhea" id="RHEA-COMP:9863"/>
        <dbReference type="Rhea" id="RHEA-COMP:11604"/>
        <dbReference type="ChEBI" id="CHEBI:15378"/>
        <dbReference type="ChEBI" id="CHEBI:29999"/>
        <dbReference type="ChEBI" id="CHEBI:30616"/>
        <dbReference type="ChEBI" id="CHEBI:83421"/>
        <dbReference type="ChEBI" id="CHEBI:456216"/>
        <dbReference type="EC" id="2.7.11.1"/>
    </reaction>
</comment>
<evidence type="ECO:0000256" key="8">
    <source>
        <dbReference type="ARBA" id="ARBA00048679"/>
    </source>
</evidence>
<keyword evidence="3" id="KW-0808">Transferase</keyword>
<dbReference type="SMART" id="SM00740">
    <property type="entry name" value="PASTA"/>
    <property type="match status" value="3"/>
</dbReference>
<dbReference type="Gene3D" id="3.30.200.20">
    <property type="entry name" value="Phosphorylase Kinase, domain 1"/>
    <property type="match status" value="1"/>
</dbReference>
<dbReference type="GO" id="GO:0005524">
    <property type="term" value="F:ATP binding"/>
    <property type="evidence" value="ECO:0007669"/>
    <property type="project" value="UniProtKB-UniRule"/>
</dbReference>
<dbReference type="Pfam" id="PF00069">
    <property type="entry name" value="Pkinase"/>
    <property type="match status" value="1"/>
</dbReference>
<evidence type="ECO:0000313" key="14">
    <source>
        <dbReference type="Proteomes" id="UP000234384"/>
    </source>
</evidence>
<feature type="domain" description="PASTA" evidence="12">
    <location>
        <begin position="368"/>
        <end position="433"/>
    </location>
</feature>
<dbReference type="Gene3D" id="2.60.40.2560">
    <property type="match status" value="1"/>
</dbReference>
<dbReference type="PROSITE" id="PS00108">
    <property type="entry name" value="PROTEIN_KINASE_ST"/>
    <property type="match status" value="1"/>
</dbReference>
<dbReference type="InterPro" id="IPR005543">
    <property type="entry name" value="PASTA_dom"/>
</dbReference>
<evidence type="ECO:0000256" key="3">
    <source>
        <dbReference type="ARBA" id="ARBA00022679"/>
    </source>
</evidence>
<name>A0A2I1K421_9LACT</name>
<dbReference type="PANTHER" id="PTHR43289">
    <property type="entry name" value="MITOGEN-ACTIVATED PROTEIN KINASE KINASE KINASE 20-RELATED"/>
    <property type="match status" value="1"/>
</dbReference>
<comment type="catalytic activity">
    <reaction evidence="7">
        <text>L-threonyl-[protein] + ATP = O-phospho-L-threonyl-[protein] + ADP + H(+)</text>
        <dbReference type="Rhea" id="RHEA:46608"/>
        <dbReference type="Rhea" id="RHEA-COMP:11060"/>
        <dbReference type="Rhea" id="RHEA-COMP:11605"/>
        <dbReference type="ChEBI" id="CHEBI:15378"/>
        <dbReference type="ChEBI" id="CHEBI:30013"/>
        <dbReference type="ChEBI" id="CHEBI:30616"/>
        <dbReference type="ChEBI" id="CHEBI:61977"/>
        <dbReference type="ChEBI" id="CHEBI:456216"/>
        <dbReference type="EC" id="2.7.11.1"/>
    </reaction>
</comment>
<dbReference type="InterPro" id="IPR011009">
    <property type="entry name" value="Kinase-like_dom_sf"/>
</dbReference>
<dbReference type="EC" id="2.7.11.1" evidence="1"/>
<keyword evidence="10" id="KW-0812">Transmembrane</keyword>
<feature type="domain" description="Protein kinase" evidence="11">
    <location>
        <begin position="12"/>
        <end position="272"/>
    </location>
</feature>
<dbReference type="GO" id="GO:0004674">
    <property type="term" value="F:protein serine/threonine kinase activity"/>
    <property type="evidence" value="ECO:0007669"/>
    <property type="project" value="UniProtKB-KW"/>
</dbReference>
<evidence type="ECO:0000256" key="5">
    <source>
        <dbReference type="ARBA" id="ARBA00022777"/>
    </source>
</evidence>
<keyword evidence="5 13" id="KW-0418">Kinase</keyword>
<dbReference type="Gene3D" id="3.30.10.20">
    <property type="match status" value="3"/>
</dbReference>
<evidence type="ECO:0000256" key="9">
    <source>
        <dbReference type="PROSITE-ProRule" id="PRU10141"/>
    </source>
</evidence>
<dbReference type="PROSITE" id="PS51178">
    <property type="entry name" value="PASTA"/>
    <property type="match status" value="3"/>
</dbReference>
<dbReference type="CDD" id="cd14014">
    <property type="entry name" value="STKc_PknB_like"/>
    <property type="match status" value="1"/>
</dbReference>
<proteinExistence type="predicted"/>
<evidence type="ECO:0000256" key="7">
    <source>
        <dbReference type="ARBA" id="ARBA00047899"/>
    </source>
</evidence>
<keyword evidence="2" id="KW-0723">Serine/threonine-protein kinase</keyword>
<protein>
    <recommendedName>
        <fullName evidence="1">non-specific serine/threonine protein kinase</fullName>
        <ecNumber evidence="1">2.7.11.1</ecNumber>
    </recommendedName>
</protein>
<reference evidence="13 14" key="1">
    <citation type="submission" date="2017-12" db="EMBL/GenBank/DDBJ databases">
        <title>Phylogenetic diversity of female urinary microbiome.</title>
        <authorList>
            <person name="Thomas-White K."/>
            <person name="Wolfe A.J."/>
        </authorList>
    </citation>
    <scope>NUCLEOTIDE SEQUENCE [LARGE SCALE GENOMIC DNA]</scope>
    <source>
        <strain evidence="13 14">UMB0898</strain>
    </source>
</reference>
<evidence type="ECO:0000259" key="11">
    <source>
        <dbReference type="PROSITE" id="PS50011"/>
    </source>
</evidence>
<feature type="domain" description="PASTA" evidence="12">
    <location>
        <begin position="434"/>
        <end position="502"/>
    </location>
</feature>
<evidence type="ECO:0000256" key="4">
    <source>
        <dbReference type="ARBA" id="ARBA00022741"/>
    </source>
</evidence>
<evidence type="ECO:0000256" key="1">
    <source>
        <dbReference type="ARBA" id="ARBA00012513"/>
    </source>
</evidence>
<dbReference type="InterPro" id="IPR017441">
    <property type="entry name" value="Protein_kinase_ATP_BS"/>
</dbReference>
<accession>A0A2I1K421</accession>
<dbReference type="CDD" id="cd06577">
    <property type="entry name" value="PASTA_pknB"/>
    <property type="match status" value="3"/>
</dbReference>
<keyword evidence="6 9" id="KW-0067">ATP-binding</keyword>
<keyword evidence="10" id="KW-1133">Transmembrane helix</keyword>
<dbReference type="FunFam" id="1.10.510.10:FF:000021">
    <property type="entry name" value="Serine/threonine protein kinase"/>
    <property type="match status" value="1"/>
</dbReference>
<dbReference type="InterPro" id="IPR000719">
    <property type="entry name" value="Prot_kinase_dom"/>
</dbReference>
<feature type="transmembrane region" description="Helical" evidence="10">
    <location>
        <begin position="342"/>
        <end position="363"/>
    </location>
</feature>
<dbReference type="PANTHER" id="PTHR43289:SF34">
    <property type="entry name" value="SERINE_THREONINE-PROTEIN KINASE YBDM-RELATED"/>
    <property type="match status" value="1"/>
</dbReference>
<dbReference type="Pfam" id="PF03793">
    <property type="entry name" value="PASTA"/>
    <property type="match status" value="3"/>
</dbReference>
<dbReference type="EMBL" id="PKHE01000003">
    <property type="protein sequence ID" value="PKY90399.1"/>
    <property type="molecule type" value="Genomic_DNA"/>
</dbReference>
<comment type="caution">
    <text evidence="13">The sequence shown here is derived from an EMBL/GenBank/DDBJ whole genome shotgun (WGS) entry which is preliminary data.</text>
</comment>
<dbReference type="NCBIfam" id="NF033483">
    <property type="entry name" value="PknB_PASTA_kin"/>
    <property type="match status" value="1"/>
</dbReference>
<keyword evidence="4 9" id="KW-0547">Nucleotide-binding</keyword>
<evidence type="ECO:0000256" key="6">
    <source>
        <dbReference type="ARBA" id="ARBA00022840"/>
    </source>
</evidence>
<feature type="binding site" evidence="9">
    <location>
        <position position="41"/>
    </location>
    <ligand>
        <name>ATP</name>
        <dbReference type="ChEBI" id="CHEBI:30616"/>
    </ligand>
</feature>
<dbReference type="PROSITE" id="PS00107">
    <property type="entry name" value="PROTEIN_KINASE_ATP"/>
    <property type="match status" value="1"/>
</dbReference>
<feature type="domain" description="PASTA" evidence="12">
    <location>
        <begin position="503"/>
        <end position="569"/>
    </location>
</feature>
<dbReference type="FunFam" id="3.30.200.20:FF:000035">
    <property type="entry name" value="Serine/threonine protein kinase Stk1"/>
    <property type="match status" value="1"/>
</dbReference>
<dbReference type="AlphaFoldDB" id="A0A2I1K421"/>
<dbReference type="Gene3D" id="1.10.510.10">
    <property type="entry name" value="Transferase(Phosphotransferase) domain 1"/>
    <property type="match status" value="1"/>
</dbReference>
<dbReference type="SMART" id="SM00220">
    <property type="entry name" value="S_TKc"/>
    <property type="match status" value="1"/>
</dbReference>